<evidence type="ECO:0000313" key="2">
    <source>
        <dbReference type="EMBL" id="BDQ32862.1"/>
    </source>
</evidence>
<dbReference type="PANTHER" id="PTHR43686:SF1">
    <property type="entry name" value="AMINOTRAN_5 DOMAIN-CONTAINING PROTEIN"/>
    <property type="match status" value="1"/>
</dbReference>
<keyword evidence="3" id="KW-1185">Reference proteome</keyword>
<keyword evidence="2" id="KW-0378">Hydrolase</keyword>
<evidence type="ECO:0000313" key="3">
    <source>
        <dbReference type="Proteomes" id="UP001061361"/>
    </source>
</evidence>
<protein>
    <submittedName>
        <fullName evidence="2">Adenine nucleotide alpha hydrolase</fullName>
    </submittedName>
</protein>
<dbReference type="RefSeq" id="WP_264982922.1">
    <property type="nucleotide sequence ID" value="NZ_AP026708.1"/>
</dbReference>
<feature type="domain" description="tRNA(Ile)-lysidine/2-thiocytidine synthase N-terminal" evidence="1">
    <location>
        <begin position="34"/>
        <end position="201"/>
    </location>
</feature>
<organism evidence="2 3">
    <name type="scientific">Pseudodesulfovibrio portus</name>
    <dbReference type="NCBI Taxonomy" id="231439"/>
    <lineage>
        <taxon>Bacteria</taxon>
        <taxon>Pseudomonadati</taxon>
        <taxon>Thermodesulfobacteriota</taxon>
        <taxon>Desulfovibrionia</taxon>
        <taxon>Desulfovibrionales</taxon>
        <taxon>Desulfovibrionaceae</taxon>
    </lineage>
</organism>
<reference evidence="2" key="1">
    <citation type="submission" date="2022-08" db="EMBL/GenBank/DDBJ databases">
        <title>Genome Sequence of the sulphate-reducing bacterium, Pseudodesulfovibrio portus JCM14722.</title>
        <authorList>
            <person name="Kondo R."/>
            <person name="Kataoka T."/>
        </authorList>
    </citation>
    <scope>NUCLEOTIDE SEQUENCE</scope>
    <source>
        <strain evidence="2">JCM 14722</strain>
    </source>
</reference>
<name>A0ABM8ANA5_9BACT</name>
<gene>
    <name evidence="2" type="ORF">JCM14722_04040</name>
</gene>
<dbReference type="Gene3D" id="3.40.50.620">
    <property type="entry name" value="HUPs"/>
    <property type="match status" value="1"/>
</dbReference>
<dbReference type="EMBL" id="AP026708">
    <property type="protein sequence ID" value="BDQ32862.1"/>
    <property type="molecule type" value="Genomic_DNA"/>
</dbReference>
<sequence>MASWGKLTFAQKKCVSATGKLMQQTEMVSHGSRIGLAISGGVDSFLMLKVMLIRQAIMPFPVELMVLHVNPGFDPDSHLALADWCAANGVSAHMELTDYGPRAHTDENRSNSPCFFCAMQRRKRLFELCREYGLTHLAFGHNADDNVVTFFMNMLQNGRADGLSVNESFFNGNLRVIRPTMLLDKKIVIKAARQWELPVWENICPSNGSTKRDDIHDWLRSMWRHDRRIKNNVFNAVTRQQVNLTSKKV</sequence>
<dbReference type="GO" id="GO:0016787">
    <property type="term" value="F:hydrolase activity"/>
    <property type="evidence" value="ECO:0007669"/>
    <property type="project" value="UniProtKB-KW"/>
</dbReference>
<dbReference type="Proteomes" id="UP001061361">
    <property type="component" value="Chromosome"/>
</dbReference>
<dbReference type="SUPFAM" id="SSF52402">
    <property type="entry name" value="Adenine nucleotide alpha hydrolases-like"/>
    <property type="match status" value="1"/>
</dbReference>
<accession>A0ABM8ANA5</accession>
<dbReference type="InterPro" id="IPR014729">
    <property type="entry name" value="Rossmann-like_a/b/a_fold"/>
</dbReference>
<dbReference type="Pfam" id="PF01171">
    <property type="entry name" value="ATP_bind_3"/>
    <property type="match status" value="1"/>
</dbReference>
<dbReference type="InterPro" id="IPR011063">
    <property type="entry name" value="TilS/TtcA_N"/>
</dbReference>
<evidence type="ECO:0000259" key="1">
    <source>
        <dbReference type="Pfam" id="PF01171"/>
    </source>
</evidence>
<proteinExistence type="predicted"/>
<dbReference type="PANTHER" id="PTHR43686">
    <property type="entry name" value="SULFURTRANSFERASE-RELATED"/>
    <property type="match status" value="1"/>
</dbReference>